<organism evidence="8 9">
    <name type="scientific">Sphingomonas ginkgonis</name>
    <dbReference type="NCBI Taxonomy" id="2315330"/>
    <lineage>
        <taxon>Bacteria</taxon>
        <taxon>Pseudomonadati</taxon>
        <taxon>Pseudomonadota</taxon>
        <taxon>Alphaproteobacteria</taxon>
        <taxon>Sphingomonadales</taxon>
        <taxon>Sphingomonadaceae</taxon>
        <taxon>Sphingomonas</taxon>
    </lineage>
</organism>
<evidence type="ECO:0000313" key="8">
    <source>
        <dbReference type="EMBL" id="RST31557.1"/>
    </source>
</evidence>
<dbReference type="Pfam" id="PF07195">
    <property type="entry name" value="FliD_C"/>
    <property type="match status" value="1"/>
</dbReference>
<keyword evidence="9" id="KW-1185">Reference proteome</keyword>
<sequence length="445" mass="44935">MVTSIVSSLGGGSGLDVAKLVDDLASASRTPKAQMFTQRLQAVQSKISAVAQARSDLESFATSLTGLAAGGTLQTQPTPSDPAALSAVAAPGAPVGALSSEIVIGQLARAQTSYSAYVADATASLGQGSMTLTVGGTDHAITLDASNDSLNGLAAAINASGAGVTASVLSDTKGARLVLRGQSGAANAFTLTSSDSGLQGFTTGAMTLGQAAQDAEFTLDGVAYARPANSVSDVLAGVTLTLRKAAPGTPVAITSTRPTDALRQTVQDFVSVYNTLKKDVASATTATGGDGALRSFNAQLSGLLATTLTSDPTIRTLGDIGLATTRDGTVSLDTAKLEAALKSHPDAVGALFSPGTDPANLGIAKAIQQLNDSATASNGLLAGLSSRLSKESASITSDQAKMEEREAAYKARLEQQFGTLDSRMSSLKATQSYLEQQVKVWTGNQ</sequence>
<evidence type="ECO:0000256" key="1">
    <source>
        <dbReference type="ARBA" id="ARBA00009764"/>
    </source>
</evidence>
<feature type="domain" description="Flagellar hook-associated protein 2 C-terminal" evidence="7">
    <location>
        <begin position="212"/>
        <end position="428"/>
    </location>
</feature>
<dbReference type="AlphaFoldDB" id="A0A429VCE3"/>
<dbReference type="RefSeq" id="WP_126719396.1">
    <property type="nucleotide sequence ID" value="NZ_RWJF01000001.1"/>
</dbReference>
<feature type="domain" description="Flagellar hook-associated protein 2 N-terminal" evidence="6">
    <location>
        <begin position="13"/>
        <end position="111"/>
    </location>
</feature>
<evidence type="ECO:0000259" key="6">
    <source>
        <dbReference type="Pfam" id="PF02465"/>
    </source>
</evidence>
<dbReference type="PANTHER" id="PTHR30288:SF0">
    <property type="entry name" value="FLAGELLAR HOOK-ASSOCIATED PROTEIN 2"/>
    <property type="match status" value="1"/>
</dbReference>
<reference evidence="8 9" key="1">
    <citation type="submission" date="2018-12" db="EMBL/GenBank/DDBJ databases">
        <title>Sphingomonas sp. HMF7854 Genome sequencing and assembly.</title>
        <authorList>
            <person name="Cha I."/>
            <person name="Kang H."/>
            <person name="Kim H."/>
            <person name="Kang J."/>
            <person name="Joh K."/>
        </authorList>
    </citation>
    <scope>NUCLEOTIDE SEQUENCE [LARGE SCALE GENOMIC DNA]</scope>
    <source>
        <strain evidence="8 9">HMF7854</strain>
    </source>
</reference>
<protein>
    <recommendedName>
        <fullName evidence="5">Flagellar hook-associated protein 2</fullName>
        <shortName evidence="5">HAP2</shortName>
    </recommendedName>
    <alternativeName>
        <fullName evidence="5">Flagellar cap protein</fullName>
    </alternativeName>
</protein>
<dbReference type="PANTHER" id="PTHR30288">
    <property type="entry name" value="FLAGELLAR CAP/ASSEMBLY PROTEIN FLID"/>
    <property type="match status" value="1"/>
</dbReference>
<dbReference type="InterPro" id="IPR003481">
    <property type="entry name" value="FliD_N"/>
</dbReference>
<comment type="subunit">
    <text evidence="2 5">Homopentamer.</text>
</comment>
<evidence type="ECO:0000256" key="3">
    <source>
        <dbReference type="ARBA" id="ARBA00023054"/>
    </source>
</evidence>
<dbReference type="GO" id="GO:0009421">
    <property type="term" value="C:bacterial-type flagellum filament cap"/>
    <property type="evidence" value="ECO:0007669"/>
    <property type="project" value="InterPro"/>
</dbReference>
<evidence type="ECO:0000256" key="5">
    <source>
        <dbReference type="RuleBase" id="RU362066"/>
    </source>
</evidence>
<dbReference type="EMBL" id="RWJF01000001">
    <property type="protein sequence ID" value="RST31557.1"/>
    <property type="molecule type" value="Genomic_DNA"/>
</dbReference>
<dbReference type="OrthoDB" id="7388356at2"/>
<keyword evidence="8" id="KW-0966">Cell projection</keyword>
<keyword evidence="3" id="KW-0175">Coiled coil</keyword>
<dbReference type="InterPro" id="IPR010810">
    <property type="entry name" value="Flagellin_hook_IN_motif"/>
</dbReference>
<dbReference type="Pfam" id="PF02465">
    <property type="entry name" value="FliD_N"/>
    <property type="match status" value="1"/>
</dbReference>
<gene>
    <name evidence="8" type="ORF">HMF7854_12445</name>
</gene>
<comment type="caution">
    <text evidence="8">The sequence shown here is derived from an EMBL/GenBank/DDBJ whole genome shotgun (WGS) entry which is preliminary data.</text>
</comment>
<comment type="function">
    <text evidence="5">Required for morphogenesis and for the elongation of the flagellar filament by facilitating polymerization of the flagellin monomers at the tip of growing filament. Forms a capping structure, which prevents flagellin subunits (transported through the central channel of the flagellum) from leaking out without polymerization at the distal end.</text>
</comment>
<evidence type="ECO:0000256" key="4">
    <source>
        <dbReference type="ARBA" id="ARBA00023143"/>
    </source>
</evidence>
<dbReference type="GO" id="GO:0071973">
    <property type="term" value="P:bacterial-type flagellum-dependent cell motility"/>
    <property type="evidence" value="ECO:0007669"/>
    <property type="project" value="TreeGrafter"/>
</dbReference>
<proteinExistence type="inferred from homology"/>
<comment type="similarity">
    <text evidence="1 5">Belongs to the FliD family.</text>
</comment>
<dbReference type="InterPro" id="IPR010809">
    <property type="entry name" value="FliD_C"/>
</dbReference>
<dbReference type="Proteomes" id="UP000274661">
    <property type="component" value="Unassembled WGS sequence"/>
</dbReference>
<keyword evidence="8" id="KW-0282">Flagellum</keyword>
<name>A0A429VCE3_9SPHN</name>
<dbReference type="InterPro" id="IPR040026">
    <property type="entry name" value="FliD"/>
</dbReference>
<dbReference type="GO" id="GO:0009424">
    <property type="term" value="C:bacterial-type flagellum hook"/>
    <property type="evidence" value="ECO:0007669"/>
    <property type="project" value="UniProtKB-UniRule"/>
</dbReference>
<evidence type="ECO:0000259" key="7">
    <source>
        <dbReference type="Pfam" id="PF07195"/>
    </source>
</evidence>
<evidence type="ECO:0000256" key="2">
    <source>
        <dbReference type="ARBA" id="ARBA00011255"/>
    </source>
</evidence>
<keyword evidence="4 5" id="KW-0975">Bacterial flagellum</keyword>
<dbReference type="GO" id="GO:0005576">
    <property type="term" value="C:extracellular region"/>
    <property type="evidence" value="ECO:0007669"/>
    <property type="project" value="UniProtKB-SubCell"/>
</dbReference>
<dbReference type="GO" id="GO:0007155">
    <property type="term" value="P:cell adhesion"/>
    <property type="evidence" value="ECO:0007669"/>
    <property type="project" value="InterPro"/>
</dbReference>
<comment type="subcellular location">
    <subcellularLocation>
        <location evidence="5">Secreted</location>
    </subcellularLocation>
    <subcellularLocation>
        <location evidence="5">Bacterial flagellum</location>
    </subcellularLocation>
</comment>
<keyword evidence="5" id="KW-0964">Secreted</keyword>
<keyword evidence="8" id="KW-0969">Cilium</keyword>
<dbReference type="Pfam" id="PF07196">
    <property type="entry name" value="Flagellin_IN"/>
    <property type="match status" value="1"/>
</dbReference>
<evidence type="ECO:0000313" key="9">
    <source>
        <dbReference type="Proteomes" id="UP000274661"/>
    </source>
</evidence>
<accession>A0A429VCE3</accession>